<accession>A0A1H5RXR4</accession>
<reference evidence="4 5" key="1">
    <citation type="submission" date="2016-10" db="EMBL/GenBank/DDBJ databases">
        <authorList>
            <person name="de Groot N.N."/>
        </authorList>
    </citation>
    <scope>NUCLEOTIDE SEQUENCE [LARGE SCALE GENOMIC DNA]</scope>
    <source>
        <strain evidence="4 5">DSM 26656</strain>
    </source>
</reference>
<keyword evidence="1" id="KW-0560">Oxidoreductase</keyword>
<sequence>MTFLYKSESLRGAEWAKLFAAKAPDIPFRIWPDIGDPREVRYLGAWIPPDDIMAAFPNLELLISVGAGVDQFDLSKLPPELPVVRMVEPGIVDGMVEYVTMSVLALHRDLVPYIAQQKGQIWKQIRVLPASTRRVGVLGLGMLGEAVARKLTGFGFPVAGWSRTQRTIEGVTCYSGTQGMSDFLGRTDILICLLPLTSETRGILNADLFSRLPHGARLVNTGRGGHLDQDALLAALDSGQISAAVLDVTDPEPLPAGHALWNDPRVLVTPHIASMTQPDTAVEVVLENLRRHRAGEPLIGLVDRSRGY</sequence>
<dbReference type="SUPFAM" id="SSF52283">
    <property type="entry name" value="Formate/glycerate dehydrogenase catalytic domain-like"/>
    <property type="match status" value="1"/>
</dbReference>
<evidence type="ECO:0000259" key="3">
    <source>
        <dbReference type="Pfam" id="PF02826"/>
    </source>
</evidence>
<dbReference type="RefSeq" id="WP_103870492.1">
    <property type="nucleotide sequence ID" value="NZ_FNUY01000001.1"/>
</dbReference>
<dbReference type="AlphaFoldDB" id="A0A1H5RXR4"/>
<dbReference type="InterPro" id="IPR006140">
    <property type="entry name" value="D-isomer_DH_NAD-bd"/>
</dbReference>
<dbReference type="PROSITE" id="PS00671">
    <property type="entry name" value="D_2_HYDROXYACID_DH_3"/>
    <property type="match status" value="1"/>
</dbReference>
<evidence type="ECO:0000256" key="1">
    <source>
        <dbReference type="ARBA" id="ARBA00023002"/>
    </source>
</evidence>
<dbReference type="InterPro" id="IPR029753">
    <property type="entry name" value="D-isomer_DH_CS"/>
</dbReference>
<keyword evidence="4" id="KW-0670">Pyruvate</keyword>
<dbReference type="GO" id="GO:0016616">
    <property type="term" value="F:oxidoreductase activity, acting on the CH-OH group of donors, NAD or NADP as acceptor"/>
    <property type="evidence" value="ECO:0007669"/>
    <property type="project" value="UniProtKB-ARBA"/>
</dbReference>
<gene>
    <name evidence="4" type="ORF">SAMN04488115_10165</name>
</gene>
<dbReference type="OrthoDB" id="9787219at2"/>
<proteinExistence type="predicted"/>
<feature type="domain" description="D-isomer specific 2-hydroxyacid dehydrogenase NAD-binding" evidence="3">
    <location>
        <begin position="101"/>
        <end position="273"/>
    </location>
</feature>
<evidence type="ECO:0000313" key="5">
    <source>
        <dbReference type="Proteomes" id="UP000236743"/>
    </source>
</evidence>
<organism evidence="4 5">
    <name type="scientific">Bosea lathyri</name>
    <dbReference type="NCBI Taxonomy" id="1036778"/>
    <lineage>
        <taxon>Bacteria</taxon>
        <taxon>Pseudomonadati</taxon>
        <taxon>Pseudomonadota</taxon>
        <taxon>Alphaproteobacteria</taxon>
        <taxon>Hyphomicrobiales</taxon>
        <taxon>Boseaceae</taxon>
        <taxon>Bosea</taxon>
    </lineage>
</organism>
<dbReference type="InterPro" id="IPR036291">
    <property type="entry name" value="NAD(P)-bd_dom_sf"/>
</dbReference>
<protein>
    <submittedName>
        <fullName evidence="4">Glyoxylate/hydroxypyruvate reductase A</fullName>
    </submittedName>
</protein>
<dbReference type="Gene3D" id="3.40.50.720">
    <property type="entry name" value="NAD(P)-binding Rossmann-like Domain"/>
    <property type="match status" value="2"/>
</dbReference>
<dbReference type="SUPFAM" id="SSF51735">
    <property type="entry name" value="NAD(P)-binding Rossmann-fold domains"/>
    <property type="match status" value="1"/>
</dbReference>
<dbReference type="GO" id="GO:0051287">
    <property type="term" value="F:NAD binding"/>
    <property type="evidence" value="ECO:0007669"/>
    <property type="project" value="InterPro"/>
</dbReference>
<dbReference type="PANTHER" id="PTHR43333:SF1">
    <property type="entry name" value="D-ISOMER SPECIFIC 2-HYDROXYACID DEHYDROGENASE NAD-BINDING DOMAIN-CONTAINING PROTEIN"/>
    <property type="match status" value="1"/>
</dbReference>
<name>A0A1H5RXR4_9HYPH</name>
<dbReference type="CDD" id="cd12164">
    <property type="entry name" value="GDH_like_2"/>
    <property type="match status" value="1"/>
</dbReference>
<keyword evidence="2" id="KW-0520">NAD</keyword>
<dbReference type="Proteomes" id="UP000236743">
    <property type="component" value="Unassembled WGS sequence"/>
</dbReference>
<dbReference type="Pfam" id="PF02826">
    <property type="entry name" value="2-Hacid_dh_C"/>
    <property type="match status" value="1"/>
</dbReference>
<dbReference type="EMBL" id="FNUY01000001">
    <property type="protein sequence ID" value="SEF43105.1"/>
    <property type="molecule type" value="Genomic_DNA"/>
</dbReference>
<evidence type="ECO:0000256" key="2">
    <source>
        <dbReference type="ARBA" id="ARBA00023027"/>
    </source>
</evidence>
<evidence type="ECO:0000313" key="4">
    <source>
        <dbReference type="EMBL" id="SEF43105.1"/>
    </source>
</evidence>
<dbReference type="PANTHER" id="PTHR43333">
    <property type="entry name" value="2-HACID_DH_C DOMAIN-CONTAINING PROTEIN"/>
    <property type="match status" value="1"/>
</dbReference>
<keyword evidence="5" id="KW-1185">Reference proteome</keyword>